<dbReference type="AlphaFoldDB" id="A0A561SZL7"/>
<evidence type="ECO:0008006" key="4">
    <source>
        <dbReference type="Google" id="ProtNLM"/>
    </source>
</evidence>
<reference evidence="2 3" key="1">
    <citation type="submission" date="2019-06" db="EMBL/GenBank/DDBJ databases">
        <title>Sequencing the genomes of 1000 actinobacteria strains.</title>
        <authorList>
            <person name="Klenk H.-P."/>
        </authorList>
    </citation>
    <scope>NUCLEOTIDE SEQUENCE [LARGE SCALE GENOMIC DNA]</scope>
    <source>
        <strain evidence="2 3">DSM 45671</strain>
    </source>
</reference>
<organism evidence="2 3">
    <name type="scientific">Pseudonocardia hierapolitana</name>
    <dbReference type="NCBI Taxonomy" id="1128676"/>
    <lineage>
        <taxon>Bacteria</taxon>
        <taxon>Bacillati</taxon>
        <taxon>Actinomycetota</taxon>
        <taxon>Actinomycetes</taxon>
        <taxon>Pseudonocardiales</taxon>
        <taxon>Pseudonocardiaceae</taxon>
        <taxon>Pseudonocardia</taxon>
    </lineage>
</organism>
<dbReference type="Proteomes" id="UP000321261">
    <property type="component" value="Unassembled WGS sequence"/>
</dbReference>
<name>A0A561SZL7_9PSEU</name>
<dbReference type="RefSeq" id="WP_212612721.1">
    <property type="nucleotide sequence ID" value="NZ_VIWU01000001.1"/>
</dbReference>
<feature type="signal peptide" evidence="1">
    <location>
        <begin position="1"/>
        <end position="26"/>
    </location>
</feature>
<protein>
    <recommendedName>
        <fullName evidence="4">DUF732 domain-containing protein</fullName>
    </recommendedName>
</protein>
<evidence type="ECO:0000313" key="2">
    <source>
        <dbReference type="EMBL" id="TWF80302.1"/>
    </source>
</evidence>
<evidence type="ECO:0000313" key="3">
    <source>
        <dbReference type="Proteomes" id="UP000321261"/>
    </source>
</evidence>
<proteinExistence type="predicted"/>
<sequence length="111" mass="12149">MAGGLAHRVSTIVAALLLVLASGCTSQIEGHPAPQPKAEQERAYRAAIRSISPALDDERAVERGRATCEDLQMGRTRGLLLGSVILRHFEAYPMNVPEAQELIRITRRMLC</sequence>
<keyword evidence="3" id="KW-1185">Reference proteome</keyword>
<comment type="caution">
    <text evidence="2">The sequence shown here is derived from an EMBL/GenBank/DDBJ whole genome shotgun (WGS) entry which is preliminary data.</text>
</comment>
<feature type="chain" id="PRO_5039371732" description="DUF732 domain-containing protein" evidence="1">
    <location>
        <begin position="27"/>
        <end position="111"/>
    </location>
</feature>
<keyword evidence="1" id="KW-0732">Signal</keyword>
<accession>A0A561SZL7</accession>
<evidence type="ECO:0000256" key="1">
    <source>
        <dbReference type="SAM" id="SignalP"/>
    </source>
</evidence>
<dbReference type="EMBL" id="VIWU01000001">
    <property type="protein sequence ID" value="TWF80302.1"/>
    <property type="molecule type" value="Genomic_DNA"/>
</dbReference>
<gene>
    <name evidence="2" type="ORF">FHX44_116245</name>
</gene>